<name>A0A085MGG7_9BILA</name>
<protein>
    <submittedName>
        <fullName evidence="2">Uncharacterized protein</fullName>
    </submittedName>
</protein>
<sequence length="167" mass="18668">MSKQLNITRQSPAKKISNIVDKPKKDDISNDQKGKALENVKGDKAQDKDKGEKAAPLKKSSQFLLAKTKGSKTIDAIHPTNKAEERRKVKDDNAEGFDPQATAAILALPEADSLRHRKDKEVHEKERKVKEKKETMKVEIIDSDGDDLPLKEAFGDTPSEKDPRTKK</sequence>
<feature type="compositionally biased region" description="Polar residues" evidence="1">
    <location>
        <begin position="1"/>
        <end position="11"/>
    </location>
</feature>
<dbReference type="EMBL" id="KL363194">
    <property type="protein sequence ID" value="KFD56313.1"/>
    <property type="molecule type" value="Genomic_DNA"/>
</dbReference>
<feature type="compositionally biased region" description="Basic and acidic residues" evidence="1">
    <location>
        <begin position="148"/>
        <end position="167"/>
    </location>
</feature>
<gene>
    <name evidence="2" type="ORF">M513_02768</name>
    <name evidence="3" type="ORF">M514_02768</name>
</gene>
<proteinExistence type="predicted"/>
<feature type="compositionally biased region" description="Basic and acidic residues" evidence="1">
    <location>
        <begin position="119"/>
        <end position="140"/>
    </location>
</feature>
<evidence type="ECO:0000313" key="2">
    <source>
        <dbReference type="EMBL" id="KFD56313.1"/>
    </source>
</evidence>
<evidence type="ECO:0000256" key="1">
    <source>
        <dbReference type="SAM" id="MobiDB-lite"/>
    </source>
</evidence>
<dbReference type="EMBL" id="KL367501">
    <property type="protein sequence ID" value="KFD68756.1"/>
    <property type="molecule type" value="Genomic_DNA"/>
</dbReference>
<evidence type="ECO:0000313" key="3">
    <source>
        <dbReference type="EMBL" id="KFD68756.1"/>
    </source>
</evidence>
<evidence type="ECO:0000313" key="4">
    <source>
        <dbReference type="Proteomes" id="UP000030764"/>
    </source>
</evidence>
<feature type="region of interest" description="Disordered" evidence="1">
    <location>
        <begin position="1"/>
        <end position="96"/>
    </location>
</feature>
<dbReference type="AlphaFoldDB" id="A0A085MGG7"/>
<dbReference type="Proteomes" id="UP000030758">
    <property type="component" value="Unassembled WGS sequence"/>
</dbReference>
<reference evidence="2 4" key="1">
    <citation type="journal article" date="2014" name="Nat. Genet.">
        <title>Genome and transcriptome of the porcine whipworm Trichuris suis.</title>
        <authorList>
            <person name="Jex A.R."/>
            <person name="Nejsum P."/>
            <person name="Schwarz E.M."/>
            <person name="Hu L."/>
            <person name="Young N.D."/>
            <person name="Hall R.S."/>
            <person name="Korhonen P.K."/>
            <person name="Liao S."/>
            <person name="Thamsborg S."/>
            <person name="Xia J."/>
            <person name="Xu P."/>
            <person name="Wang S."/>
            <person name="Scheerlinck J.P."/>
            <person name="Hofmann A."/>
            <person name="Sternberg P.W."/>
            <person name="Wang J."/>
            <person name="Gasser R.B."/>
        </authorList>
    </citation>
    <scope>NUCLEOTIDE SEQUENCE [LARGE SCALE GENOMIC DNA]</scope>
    <source>
        <strain evidence="3">DCEP-RM93F</strain>
        <strain evidence="2">DCEP-RM93M</strain>
    </source>
</reference>
<feature type="compositionally biased region" description="Basic and acidic residues" evidence="1">
    <location>
        <begin position="21"/>
        <end position="55"/>
    </location>
</feature>
<feature type="compositionally biased region" description="Basic and acidic residues" evidence="1">
    <location>
        <begin position="81"/>
        <end position="93"/>
    </location>
</feature>
<keyword evidence="4" id="KW-1185">Reference proteome</keyword>
<organism evidence="2 4">
    <name type="scientific">Trichuris suis</name>
    <name type="common">pig whipworm</name>
    <dbReference type="NCBI Taxonomy" id="68888"/>
    <lineage>
        <taxon>Eukaryota</taxon>
        <taxon>Metazoa</taxon>
        <taxon>Ecdysozoa</taxon>
        <taxon>Nematoda</taxon>
        <taxon>Enoplea</taxon>
        <taxon>Dorylaimia</taxon>
        <taxon>Trichinellida</taxon>
        <taxon>Trichuridae</taxon>
        <taxon>Trichuris</taxon>
    </lineage>
</organism>
<accession>A0A085MGG7</accession>
<dbReference type="Proteomes" id="UP000030764">
    <property type="component" value="Unassembled WGS sequence"/>
</dbReference>
<feature type="region of interest" description="Disordered" evidence="1">
    <location>
        <begin position="108"/>
        <end position="167"/>
    </location>
</feature>